<feature type="region of interest" description="Disordered" evidence="1">
    <location>
        <begin position="292"/>
        <end position="316"/>
    </location>
</feature>
<reference evidence="3 4" key="1">
    <citation type="submission" date="2024-02" db="EMBL/GenBank/DDBJ databases">
        <title>First draft genome assembly of two strains of Seiridium cardinale.</title>
        <authorList>
            <person name="Emiliani G."/>
            <person name="Scali E."/>
        </authorList>
    </citation>
    <scope>NUCLEOTIDE SEQUENCE [LARGE SCALE GENOMIC DNA]</scope>
    <source>
        <strain evidence="3 4">BM-138-000479</strain>
    </source>
</reference>
<organism evidence="3 4">
    <name type="scientific">Seiridium cardinale</name>
    <dbReference type="NCBI Taxonomy" id="138064"/>
    <lineage>
        <taxon>Eukaryota</taxon>
        <taxon>Fungi</taxon>
        <taxon>Dikarya</taxon>
        <taxon>Ascomycota</taxon>
        <taxon>Pezizomycotina</taxon>
        <taxon>Sordariomycetes</taxon>
        <taxon>Xylariomycetidae</taxon>
        <taxon>Amphisphaeriales</taxon>
        <taxon>Sporocadaceae</taxon>
        <taxon>Seiridium</taxon>
    </lineage>
</organism>
<gene>
    <name evidence="3" type="ORF">SCAR479_02176</name>
</gene>
<protein>
    <recommendedName>
        <fullName evidence="5">Fucose-specific lectin</fullName>
    </recommendedName>
</protein>
<evidence type="ECO:0000256" key="2">
    <source>
        <dbReference type="SAM" id="Phobius"/>
    </source>
</evidence>
<dbReference type="EMBL" id="JARVKM010000005">
    <property type="protein sequence ID" value="KAK9780990.1"/>
    <property type="molecule type" value="Genomic_DNA"/>
</dbReference>
<feature type="region of interest" description="Disordered" evidence="1">
    <location>
        <begin position="149"/>
        <end position="172"/>
    </location>
</feature>
<comment type="caution">
    <text evidence="3">The sequence shown here is derived from an EMBL/GenBank/DDBJ whole genome shotgun (WGS) entry which is preliminary data.</text>
</comment>
<name>A0ABR2Y4H4_9PEZI</name>
<keyword evidence="4" id="KW-1185">Reference proteome</keyword>
<accession>A0ABR2Y4H4</accession>
<dbReference type="Gene3D" id="2.120.10.70">
    <property type="entry name" value="Fucose-specific lectin"/>
    <property type="match status" value="1"/>
</dbReference>
<feature type="compositionally biased region" description="Low complexity" evidence="1">
    <location>
        <begin position="302"/>
        <end position="316"/>
    </location>
</feature>
<keyword evidence="2" id="KW-0812">Transmembrane</keyword>
<evidence type="ECO:0000313" key="3">
    <source>
        <dbReference type="EMBL" id="KAK9780990.1"/>
    </source>
</evidence>
<keyword evidence="2" id="KW-0472">Membrane</keyword>
<dbReference type="SUPFAM" id="SSF89372">
    <property type="entry name" value="Fucose-specific lectin"/>
    <property type="match status" value="1"/>
</dbReference>
<keyword evidence="2" id="KW-1133">Transmembrane helix</keyword>
<feature type="region of interest" description="Disordered" evidence="1">
    <location>
        <begin position="186"/>
        <end position="230"/>
    </location>
</feature>
<dbReference type="Proteomes" id="UP001465668">
    <property type="component" value="Unassembled WGS sequence"/>
</dbReference>
<feature type="transmembrane region" description="Helical" evidence="2">
    <location>
        <begin position="265"/>
        <end position="286"/>
    </location>
</feature>
<feature type="compositionally biased region" description="Polar residues" evidence="1">
    <location>
        <begin position="188"/>
        <end position="209"/>
    </location>
</feature>
<sequence>MASHEDSFFDNNKYFFPEGAAKIREQRTQQPGLEVPAQRDEQGTPGLQLVPDEQKFVHQDNSKGLYGDCSAPAFLPAIAHTTHATHTADVPAQHDGVLSASQAYPWSQPAAIVYPQHWSQPTAAVEPQIERPQPDAVDQQYQYSQPIAERPQQSWQPPAASHGQIQTSQSTTTIAQSNYPEQVYWAQPTDTNGNLHPYNPSQHSYTSLEAASRHSEGQASAWTHGADSRPTLLGSAEVPFTKEHMTSQPSTGPLAPWKNPQTRKWWIVGGILGLLIVIGATIGGVLGGRASGESNNHEHGGSNLNSDNTTSTTTLTTIRQNSKLAVTGYRGGNGNYSLRLFFQDPDDRLRFMDKSSSVGAWTDPVTLDTLDFQPMPNGSIAAGAYLGHDPQLIELFYLDVNSMIRGQVFNFWNDRTPLKGHSSTINDYPLEVAENSSISSYFPYIVSQDKDNDQIRWTFMPGQNMSNDSQPWWVNDTSVNTLGSPRTDLALLPITQTYQSNGGFVYRSDDGKLGLTMKDYSGDAVTGVSWNEGTLSTSIPAESAIGAFVVGRPYTAESVNTYILYQDEQGVIQVVWQDGDDWQGPETYDALGNAEFGTDIECLTQAAWDQNHVQVSREQDMNRCFFQDRGTRRVKEVWFDGAEWKDEGFVPLD</sequence>
<evidence type="ECO:0000256" key="1">
    <source>
        <dbReference type="SAM" id="MobiDB-lite"/>
    </source>
</evidence>
<proteinExistence type="predicted"/>
<feature type="region of interest" description="Disordered" evidence="1">
    <location>
        <begin position="20"/>
        <end position="50"/>
    </location>
</feature>
<evidence type="ECO:0008006" key="5">
    <source>
        <dbReference type="Google" id="ProtNLM"/>
    </source>
</evidence>
<evidence type="ECO:0000313" key="4">
    <source>
        <dbReference type="Proteomes" id="UP001465668"/>
    </source>
</evidence>